<accession>A0A844SJ59</accession>
<dbReference type="InterPro" id="IPR009506">
    <property type="entry name" value="YjiS-like"/>
</dbReference>
<evidence type="ECO:0000259" key="1">
    <source>
        <dbReference type="Pfam" id="PF06568"/>
    </source>
</evidence>
<evidence type="ECO:0000313" key="3">
    <source>
        <dbReference type="Proteomes" id="UP000436468"/>
    </source>
</evidence>
<protein>
    <submittedName>
        <fullName evidence="2">DUF1127 domain-containing protein</fullName>
    </submittedName>
</protein>
<dbReference type="EMBL" id="WQNF01000001">
    <property type="protein sequence ID" value="MVT63502.1"/>
    <property type="molecule type" value="Genomic_DNA"/>
</dbReference>
<organism evidence="2 3">
    <name type="scientific">Bradyrhizobium pachyrhizi</name>
    <dbReference type="NCBI Taxonomy" id="280333"/>
    <lineage>
        <taxon>Bacteria</taxon>
        <taxon>Pseudomonadati</taxon>
        <taxon>Pseudomonadota</taxon>
        <taxon>Alphaproteobacteria</taxon>
        <taxon>Hyphomicrobiales</taxon>
        <taxon>Nitrobacteraceae</taxon>
        <taxon>Bradyrhizobium</taxon>
    </lineage>
</organism>
<sequence length="107" mass="12376">MSMTYGATGLGQISALTRRVSSFLGKYWGALQERRERQRLQAALCDLSDRELMDIGTTRSEIDYVVSNRDIDPRGIRAEWVQYLPTVDGQIHPHWDKQLLETRVKPR</sequence>
<dbReference type="Proteomes" id="UP000436468">
    <property type="component" value="Unassembled WGS sequence"/>
</dbReference>
<dbReference type="Pfam" id="PF06568">
    <property type="entry name" value="YjiS-like"/>
    <property type="match status" value="1"/>
</dbReference>
<keyword evidence="3" id="KW-1185">Reference proteome</keyword>
<feature type="domain" description="YjiS-like" evidence="1">
    <location>
        <begin position="28"/>
        <end position="63"/>
    </location>
</feature>
<name>A0A844SJ59_9BRAD</name>
<proteinExistence type="predicted"/>
<reference evidence="2 3" key="1">
    <citation type="submission" date="2019-12" db="EMBL/GenBank/DDBJ databases">
        <title>Draft genome sequences Bradyrhizobium cajani AMBPC1010, Bradyrhizobium pachyrhizi AMBPC1040 and Bradyrhizobium yuanmingense ALSPC3051, three plant growth promoting strains isolated from nodules of Cajanus cajan L. in Dominican Republic.</title>
        <authorList>
            <person name="Flores-Felix J.D."/>
            <person name="Araujo J."/>
            <person name="Diaz-Alcantara C."/>
            <person name="Gonzalez-Andres F."/>
            <person name="Velazquez E."/>
        </authorList>
    </citation>
    <scope>NUCLEOTIDE SEQUENCE [LARGE SCALE GENOMIC DNA]</scope>
    <source>
        <strain evidence="2 3">1040</strain>
    </source>
</reference>
<comment type="caution">
    <text evidence="2">The sequence shown here is derived from an EMBL/GenBank/DDBJ whole genome shotgun (WGS) entry which is preliminary data.</text>
</comment>
<dbReference type="RefSeq" id="WP_080667239.1">
    <property type="nucleotide sequence ID" value="NZ_CP121667.1"/>
</dbReference>
<gene>
    <name evidence="2" type="ORF">GPL21_00035</name>
</gene>
<dbReference type="AlphaFoldDB" id="A0A844SJ59"/>
<evidence type="ECO:0000313" key="2">
    <source>
        <dbReference type="EMBL" id="MVT63502.1"/>
    </source>
</evidence>